<dbReference type="CDD" id="cd06091">
    <property type="entry name" value="KOW_NusG"/>
    <property type="match status" value="1"/>
</dbReference>
<dbReference type="Proteomes" id="UP000612362">
    <property type="component" value="Unassembled WGS sequence"/>
</dbReference>
<dbReference type="GO" id="GO:0006974">
    <property type="term" value="P:DNA damage response"/>
    <property type="evidence" value="ECO:0007669"/>
    <property type="project" value="InterPro"/>
</dbReference>
<dbReference type="InterPro" id="IPR014722">
    <property type="entry name" value="Rib_uL2_dom2"/>
</dbReference>
<dbReference type="GO" id="GO:0072572">
    <property type="term" value="F:poly-ADP-D-ribose binding"/>
    <property type="evidence" value="ECO:0007669"/>
    <property type="project" value="TreeGrafter"/>
</dbReference>
<dbReference type="GO" id="GO:0042393">
    <property type="term" value="F:histone binding"/>
    <property type="evidence" value="ECO:0007669"/>
    <property type="project" value="InterPro"/>
</dbReference>
<gene>
    <name evidence="3" type="ORF">KSX_88190</name>
</gene>
<dbReference type="RefSeq" id="WP_220199642.1">
    <property type="nucleotide sequence ID" value="NZ_BNJF01000009.1"/>
</dbReference>
<accession>A0A8J3IAX5</accession>
<dbReference type="SUPFAM" id="SSF50104">
    <property type="entry name" value="Translation proteins SH3-like domain"/>
    <property type="match status" value="1"/>
</dbReference>
<proteinExistence type="predicted"/>
<organism evidence="3 4">
    <name type="scientific">Ktedonospora formicarum</name>
    <dbReference type="NCBI Taxonomy" id="2778364"/>
    <lineage>
        <taxon>Bacteria</taxon>
        <taxon>Bacillati</taxon>
        <taxon>Chloroflexota</taxon>
        <taxon>Ktedonobacteria</taxon>
        <taxon>Ktedonobacterales</taxon>
        <taxon>Ktedonobacteraceae</taxon>
        <taxon>Ktedonospora</taxon>
    </lineage>
</organism>
<evidence type="ECO:0000313" key="3">
    <source>
        <dbReference type="EMBL" id="GHO50656.1"/>
    </source>
</evidence>
<dbReference type="EMBL" id="BNJF01000009">
    <property type="protein sequence ID" value="GHO50656.1"/>
    <property type="molecule type" value="Genomic_DNA"/>
</dbReference>
<comment type="subcellular location">
    <subcellularLocation>
        <location evidence="1">Chromosome</location>
    </subcellularLocation>
</comment>
<evidence type="ECO:0000256" key="2">
    <source>
        <dbReference type="ARBA" id="ARBA00022454"/>
    </source>
</evidence>
<dbReference type="PANTHER" id="PTHR13386:SF1">
    <property type="entry name" value="HISTONE PARYLATION FACTOR 1"/>
    <property type="match status" value="1"/>
</dbReference>
<name>A0A8J3IAX5_9CHLR</name>
<keyword evidence="2" id="KW-0158">Chromosome</keyword>
<keyword evidence="4" id="KW-1185">Reference proteome</keyword>
<evidence type="ECO:0000256" key="1">
    <source>
        <dbReference type="ARBA" id="ARBA00004286"/>
    </source>
</evidence>
<protein>
    <recommendedName>
        <fullName evidence="5">KOW domain-containing protein</fullName>
    </recommendedName>
</protein>
<dbReference type="InterPro" id="IPR008991">
    <property type="entry name" value="Translation_prot_SH3-like_sf"/>
</dbReference>
<reference evidence="3" key="1">
    <citation type="submission" date="2020-10" db="EMBL/GenBank/DDBJ databases">
        <title>Taxonomic study of unclassified bacteria belonging to the class Ktedonobacteria.</title>
        <authorList>
            <person name="Yabe S."/>
            <person name="Wang C.M."/>
            <person name="Zheng Y."/>
            <person name="Sakai Y."/>
            <person name="Cavaletti L."/>
            <person name="Monciardini P."/>
            <person name="Donadio S."/>
        </authorList>
    </citation>
    <scope>NUCLEOTIDE SEQUENCE</scope>
    <source>
        <strain evidence="3">SOSP1-1</strain>
    </source>
</reference>
<dbReference type="GO" id="GO:0005694">
    <property type="term" value="C:chromosome"/>
    <property type="evidence" value="ECO:0007669"/>
    <property type="project" value="UniProtKB-SubCell"/>
</dbReference>
<comment type="caution">
    <text evidence="3">The sequence shown here is derived from an EMBL/GenBank/DDBJ whole genome shotgun (WGS) entry which is preliminary data.</text>
</comment>
<dbReference type="InterPro" id="IPR019361">
    <property type="entry name" value="HPF1"/>
</dbReference>
<dbReference type="PANTHER" id="PTHR13386">
    <property type="entry name" value="HISTONE PARYLATION FACTOR 1"/>
    <property type="match status" value="1"/>
</dbReference>
<evidence type="ECO:0008006" key="5">
    <source>
        <dbReference type="Google" id="ProtNLM"/>
    </source>
</evidence>
<dbReference type="AlphaFoldDB" id="A0A8J3IAX5"/>
<sequence length="618" mass="72253">MDQLQPGCTVKILEGAFAGFEGTVQAVSGIHITVMVKLFERETSVQFRLEQLEWEELDLRPTFRQDLTNQLESERTKKLNDWWLQHLDQSEDDLAGEYRAFLQFRTRVDVEHVRRSAQLHHDFSSLFTDRLLDEEGNAKLKARWSEWLERERLKQRGYGEPLTTFELHCLKRLDLIDDKVDLQASMRQRWQETLASLKTQYTDATSEEWAAIEEGWWEDFERGAISAERKVLLAIWGIRNPSKLPSPHHYRSLLWQAAEERHHQAKYAHFRQEHLPPLEELAALRAGARQQAEAQREPVQAFFQQAYQLTLPDHVFAFWAFWLGLTPLERAAMDWRINERDEFDVTMSVLGISPGGIFEYFEKAGRERIPQAGLDHRLNDRFYRDPPEFFTALHGDTDGLHFGLWYDNPHEPSAFAASYYSRDGGGIAYKGQTLLEAVREEIEWTEFHSDDYSEQEEERSQHRLSIQLLRDAVMEYETGDRPERGEDYVDTYGNTEGRIPTCNELGVIVPPPHEQLLERDVEAIYHAIRTDDHQVKTWIDEALQACAQGQPARALALGHDLHWLSHDQQERKEAAHLLLIRAYEMLGYRALAEIATLHHQYRDLPNVDIYNFHYDFSS</sequence>
<dbReference type="Gene3D" id="2.30.30.30">
    <property type="match status" value="1"/>
</dbReference>
<evidence type="ECO:0000313" key="4">
    <source>
        <dbReference type="Proteomes" id="UP000612362"/>
    </source>
</evidence>
<dbReference type="Pfam" id="PF10228">
    <property type="entry name" value="HPF1"/>
    <property type="match status" value="1"/>
</dbReference>